<proteinExistence type="predicted"/>
<dbReference type="Gene3D" id="2.60.120.620">
    <property type="entry name" value="q2cbj1_9rhob like domain"/>
    <property type="match status" value="1"/>
</dbReference>
<feature type="compositionally biased region" description="Low complexity" evidence="1">
    <location>
        <begin position="1182"/>
        <end position="1194"/>
    </location>
</feature>
<dbReference type="OrthoDB" id="124582at2759"/>
<evidence type="ECO:0000256" key="1">
    <source>
        <dbReference type="SAM" id="MobiDB-lite"/>
    </source>
</evidence>
<organism evidence="3 4">
    <name type="scientific">Serendipita vermifera MAFF 305830</name>
    <dbReference type="NCBI Taxonomy" id="933852"/>
    <lineage>
        <taxon>Eukaryota</taxon>
        <taxon>Fungi</taxon>
        <taxon>Dikarya</taxon>
        <taxon>Basidiomycota</taxon>
        <taxon>Agaricomycotina</taxon>
        <taxon>Agaricomycetes</taxon>
        <taxon>Sebacinales</taxon>
        <taxon>Serendipitaceae</taxon>
        <taxon>Serendipita</taxon>
    </lineage>
</organism>
<feature type="region of interest" description="Disordered" evidence="1">
    <location>
        <begin position="1162"/>
        <end position="1238"/>
    </location>
</feature>
<evidence type="ECO:0000313" key="3">
    <source>
        <dbReference type="EMBL" id="KIM21997.1"/>
    </source>
</evidence>
<dbReference type="PANTHER" id="PTHR33099:SF7">
    <property type="entry name" value="MYND-TYPE DOMAIN-CONTAINING PROTEIN"/>
    <property type="match status" value="1"/>
</dbReference>
<dbReference type="GO" id="GO:0006355">
    <property type="term" value="P:regulation of DNA-templated transcription"/>
    <property type="evidence" value="ECO:0007669"/>
    <property type="project" value="InterPro"/>
</dbReference>
<feature type="compositionally biased region" description="Acidic residues" evidence="1">
    <location>
        <begin position="23"/>
        <end position="47"/>
    </location>
</feature>
<protein>
    <recommendedName>
        <fullName evidence="2">RFX-type winged-helix domain-containing protein</fullName>
    </recommendedName>
</protein>
<dbReference type="Proteomes" id="UP000054097">
    <property type="component" value="Unassembled WGS sequence"/>
</dbReference>
<accession>A0A0C2WXB3</accession>
<dbReference type="AlphaFoldDB" id="A0A0C2WXB3"/>
<dbReference type="HOGENOM" id="CLU_266980_0_0_1"/>
<gene>
    <name evidence="3" type="ORF">M408DRAFT_12274</name>
</gene>
<sequence>MPPKASTNASGSEATSPRTSILSEDENIGQDENDSNSDIEEEPEEEALGNPSTNIRGELQRIFSTNGFKFVGSYYASQSYPQAPSPQIQVEGVGVINLPLTQDAAKRLIAGCTQAPFGKGERTIVDKKVRDTWEMEASKITFTNPTWTNWIDTVILPTVYEKLGVSIHASQPKAELYKLLLYETGSHFLPHQDSVPSLKPEIRSSPYTQELKHALLSWKLWDHPMKLIYLMDHMYSYQELRQVSLKGKDAHFVANIREVAKELGFRLCLVNLELHQSGQANDYGGFDYYDPYAEEYEEYDEDEDSSDFGGYRRRAQEDLEIGEVEEQNWTFEDAVDLEGNSVQLNEDIELDDDGEYFPRTLTETVPDEEEYEGYMGNHGGNLDLCNVSSLQAFIWRLKFSKDDVGDYAEKNLNQSDSKKASIEEERTAETLITWCETHEVTSEVISALRDAAVRWNDVDLWLRSCQAAGIDGNLDLLGVSTIAEDVELFGFSALTELQVCDNRYIRLHNQTDEPRFRLVSELKSLAEETPDNNLLEWTQKAEERVLRTLRMANLDGIPRYVAATKKHGALYLRETILPQLVALKPPSRFWHMFIKALRQVEVDNSADAEAFKEVIYSLVAQQISTCDPFPVHVVINDQSPGVRTADLEVWFSTIEDAIASSEDALKSYFNRMHSSWEKMVPTEKHWMAMNFFPGAMDRLAKWATACTPPRLPGDTTLEPFWILSLICFLEHHKNQHACLLTALQWCGELKNSQTRLETLIQKLASGPSTQLHEIVKLAYAPNTQPLARNDALIASFKALADMCARTLANYAVLGYPITYNSGEAQFPRSSNLVQILLQAYPRSLKVKKDPPPMMELSQSDLDELAPLKEPTRLIQWMKQMFEEKTGAEMTQAAFCHLYKAAFASHSLDDMPLATDLFKAVTSTYSQSKLVVVPEADGQPRKYMLCGLERRQMVQENSQPHDEGQTAPNPLEILLKRILGSAKNIRYIKETLAPLTLMCIRDAQALGIQWPWQPLSDFATTTIYRLAKQMGPRPTSPLTPAELATFGCGCAQCAEVRQFIVAGNRRMLSIRAAEKVRKHISREIEYKGRDWGFVCTTIRQGSPHTLQITKPEIFGALKTWQENRAFALNFIAKLGPIDALERILGSHWEEVCEILEIPRSSAASSAAPRAPITTQAKSGPSNQRAQTTAARGRGAPIVPQALPQAAKRTFQQAIGSQVSPPAPKRNKPVEIIELSSDSD</sequence>
<reference evidence="3 4" key="1">
    <citation type="submission" date="2014-04" db="EMBL/GenBank/DDBJ databases">
        <authorList>
            <consortium name="DOE Joint Genome Institute"/>
            <person name="Kuo A."/>
            <person name="Zuccaro A."/>
            <person name="Kohler A."/>
            <person name="Nagy L.G."/>
            <person name="Floudas D."/>
            <person name="Copeland A."/>
            <person name="Barry K.W."/>
            <person name="Cichocki N."/>
            <person name="Veneault-Fourrey C."/>
            <person name="LaButti K."/>
            <person name="Lindquist E.A."/>
            <person name="Lipzen A."/>
            <person name="Lundell T."/>
            <person name="Morin E."/>
            <person name="Murat C."/>
            <person name="Sun H."/>
            <person name="Tunlid A."/>
            <person name="Henrissat B."/>
            <person name="Grigoriev I.V."/>
            <person name="Hibbett D.S."/>
            <person name="Martin F."/>
            <person name="Nordberg H.P."/>
            <person name="Cantor M.N."/>
            <person name="Hua S.X."/>
        </authorList>
    </citation>
    <scope>NUCLEOTIDE SEQUENCE [LARGE SCALE GENOMIC DNA]</scope>
    <source>
        <strain evidence="3 4">MAFF 305830</strain>
    </source>
</reference>
<keyword evidence="4" id="KW-1185">Reference proteome</keyword>
<feature type="compositionally biased region" description="Polar residues" evidence="1">
    <location>
        <begin position="1171"/>
        <end position="1181"/>
    </location>
</feature>
<evidence type="ECO:0000259" key="2">
    <source>
        <dbReference type="PROSITE" id="PS51526"/>
    </source>
</evidence>
<feature type="compositionally biased region" description="Polar residues" evidence="1">
    <location>
        <begin position="1208"/>
        <end position="1218"/>
    </location>
</feature>
<name>A0A0C2WXB3_SERVB</name>
<dbReference type="InterPro" id="IPR003150">
    <property type="entry name" value="DNA-bd_RFX"/>
</dbReference>
<reference evidence="4" key="2">
    <citation type="submission" date="2015-01" db="EMBL/GenBank/DDBJ databases">
        <title>Evolutionary Origins and Diversification of the Mycorrhizal Mutualists.</title>
        <authorList>
            <consortium name="DOE Joint Genome Institute"/>
            <consortium name="Mycorrhizal Genomics Consortium"/>
            <person name="Kohler A."/>
            <person name="Kuo A."/>
            <person name="Nagy L.G."/>
            <person name="Floudas D."/>
            <person name="Copeland A."/>
            <person name="Barry K.W."/>
            <person name="Cichocki N."/>
            <person name="Veneault-Fourrey C."/>
            <person name="LaButti K."/>
            <person name="Lindquist E.A."/>
            <person name="Lipzen A."/>
            <person name="Lundell T."/>
            <person name="Morin E."/>
            <person name="Murat C."/>
            <person name="Riley R."/>
            <person name="Ohm R."/>
            <person name="Sun H."/>
            <person name="Tunlid A."/>
            <person name="Henrissat B."/>
            <person name="Grigoriev I.V."/>
            <person name="Hibbett D.S."/>
            <person name="Martin F."/>
        </authorList>
    </citation>
    <scope>NUCLEOTIDE SEQUENCE [LARGE SCALE GENOMIC DNA]</scope>
    <source>
        <strain evidence="4">MAFF 305830</strain>
    </source>
</reference>
<feature type="compositionally biased region" description="Polar residues" evidence="1">
    <location>
        <begin position="1"/>
        <end position="22"/>
    </location>
</feature>
<dbReference type="PANTHER" id="PTHR33099">
    <property type="entry name" value="FE2OG DIOXYGENASE DOMAIN-CONTAINING PROTEIN"/>
    <property type="match status" value="1"/>
</dbReference>
<feature type="domain" description="RFX-type winged-helix" evidence="2">
    <location>
        <begin position="873"/>
        <end position="951"/>
    </location>
</feature>
<evidence type="ECO:0000313" key="4">
    <source>
        <dbReference type="Proteomes" id="UP000054097"/>
    </source>
</evidence>
<dbReference type="GO" id="GO:0003677">
    <property type="term" value="F:DNA binding"/>
    <property type="evidence" value="ECO:0007669"/>
    <property type="project" value="InterPro"/>
</dbReference>
<dbReference type="EMBL" id="KN824366">
    <property type="protein sequence ID" value="KIM21997.1"/>
    <property type="molecule type" value="Genomic_DNA"/>
</dbReference>
<dbReference type="PROSITE" id="PS51526">
    <property type="entry name" value="RFX_DBD"/>
    <property type="match status" value="1"/>
</dbReference>
<feature type="region of interest" description="Disordered" evidence="1">
    <location>
        <begin position="1"/>
        <end position="56"/>
    </location>
</feature>